<organism evidence="6 7">
    <name type="scientific">Algisphaera agarilytica</name>
    <dbReference type="NCBI Taxonomy" id="1385975"/>
    <lineage>
        <taxon>Bacteria</taxon>
        <taxon>Pseudomonadati</taxon>
        <taxon>Planctomycetota</taxon>
        <taxon>Phycisphaerae</taxon>
        <taxon>Phycisphaerales</taxon>
        <taxon>Phycisphaeraceae</taxon>
        <taxon>Algisphaera</taxon>
    </lineage>
</organism>
<keyword evidence="2 4" id="KW-0238">DNA-binding</keyword>
<protein>
    <submittedName>
        <fullName evidence="6">AcrR family transcriptional regulator</fullName>
    </submittedName>
</protein>
<sequence length="205" mass="22866">MARPNRSDQRKTELTPVLAKAFADLGYRSATTAALAEACGLRENQLYRLWPSKKAMFLATLDYLYELETRWWEEQLAADPKPDAADPGKTARRILDEEGKSRGETGLHRIIFAGLSESDDPEISAALTAMYQRFHKFIADVLKRYAKARDTPLPDHAAQPNLAAWSLIALATFSNIAREFDLFPIATQRKLMAEVGSQIAGLNPS</sequence>
<comment type="caution">
    <text evidence="6">The sequence shown here is derived from an EMBL/GenBank/DDBJ whole genome shotgun (WGS) entry which is preliminary data.</text>
</comment>
<keyword evidence="7" id="KW-1185">Reference proteome</keyword>
<dbReference type="InterPro" id="IPR001647">
    <property type="entry name" value="HTH_TetR"/>
</dbReference>
<reference evidence="6 7" key="1">
    <citation type="submission" date="2020-08" db="EMBL/GenBank/DDBJ databases">
        <title>Genomic Encyclopedia of Type Strains, Phase IV (KMG-IV): sequencing the most valuable type-strain genomes for metagenomic binning, comparative biology and taxonomic classification.</title>
        <authorList>
            <person name="Goeker M."/>
        </authorList>
    </citation>
    <scope>NUCLEOTIDE SEQUENCE [LARGE SCALE GENOMIC DNA]</scope>
    <source>
        <strain evidence="6 7">DSM 103725</strain>
    </source>
</reference>
<dbReference type="GO" id="GO:0000976">
    <property type="term" value="F:transcription cis-regulatory region binding"/>
    <property type="evidence" value="ECO:0007669"/>
    <property type="project" value="TreeGrafter"/>
</dbReference>
<dbReference type="InterPro" id="IPR050109">
    <property type="entry name" value="HTH-type_TetR-like_transc_reg"/>
</dbReference>
<evidence type="ECO:0000313" key="7">
    <source>
        <dbReference type="Proteomes" id="UP000541810"/>
    </source>
</evidence>
<dbReference type="PANTHER" id="PTHR30055">
    <property type="entry name" value="HTH-TYPE TRANSCRIPTIONAL REGULATOR RUTR"/>
    <property type="match status" value="1"/>
</dbReference>
<keyword evidence="1" id="KW-0805">Transcription regulation</keyword>
<keyword evidence="3" id="KW-0804">Transcription</keyword>
<gene>
    <name evidence="6" type="ORF">HNQ40_002109</name>
</gene>
<accession>A0A7X0H723</accession>
<feature type="domain" description="HTH tetR-type" evidence="5">
    <location>
        <begin position="8"/>
        <end position="68"/>
    </location>
</feature>
<dbReference type="Proteomes" id="UP000541810">
    <property type="component" value="Unassembled WGS sequence"/>
</dbReference>
<evidence type="ECO:0000256" key="3">
    <source>
        <dbReference type="ARBA" id="ARBA00023163"/>
    </source>
</evidence>
<dbReference type="PANTHER" id="PTHR30055:SF234">
    <property type="entry name" value="HTH-TYPE TRANSCRIPTIONAL REGULATOR BETI"/>
    <property type="match status" value="1"/>
</dbReference>
<dbReference type="Pfam" id="PF00440">
    <property type="entry name" value="TetR_N"/>
    <property type="match status" value="1"/>
</dbReference>
<dbReference type="InterPro" id="IPR009057">
    <property type="entry name" value="Homeodomain-like_sf"/>
</dbReference>
<evidence type="ECO:0000256" key="4">
    <source>
        <dbReference type="PROSITE-ProRule" id="PRU00335"/>
    </source>
</evidence>
<dbReference type="SUPFAM" id="SSF46689">
    <property type="entry name" value="Homeodomain-like"/>
    <property type="match status" value="1"/>
</dbReference>
<dbReference type="AlphaFoldDB" id="A0A7X0H723"/>
<feature type="DNA-binding region" description="H-T-H motif" evidence="4">
    <location>
        <begin position="31"/>
        <end position="50"/>
    </location>
</feature>
<dbReference type="GO" id="GO:0003700">
    <property type="term" value="F:DNA-binding transcription factor activity"/>
    <property type="evidence" value="ECO:0007669"/>
    <property type="project" value="TreeGrafter"/>
</dbReference>
<name>A0A7X0H723_9BACT</name>
<dbReference type="Gene3D" id="1.10.357.10">
    <property type="entry name" value="Tetracycline Repressor, domain 2"/>
    <property type="match status" value="1"/>
</dbReference>
<evidence type="ECO:0000256" key="1">
    <source>
        <dbReference type="ARBA" id="ARBA00023015"/>
    </source>
</evidence>
<evidence type="ECO:0000256" key="2">
    <source>
        <dbReference type="ARBA" id="ARBA00023125"/>
    </source>
</evidence>
<evidence type="ECO:0000259" key="5">
    <source>
        <dbReference type="PROSITE" id="PS50977"/>
    </source>
</evidence>
<evidence type="ECO:0000313" key="6">
    <source>
        <dbReference type="EMBL" id="MBB6430303.1"/>
    </source>
</evidence>
<dbReference type="PROSITE" id="PS50977">
    <property type="entry name" value="HTH_TETR_2"/>
    <property type="match status" value="1"/>
</dbReference>
<dbReference type="EMBL" id="JACHGY010000001">
    <property type="protein sequence ID" value="MBB6430303.1"/>
    <property type="molecule type" value="Genomic_DNA"/>
</dbReference>
<proteinExistence type="predicted"/>
<dbReference type="RefSeq" id="WP_184677824.1">
    <property type="nucleotide sequence ID" value="NZ_JACHGY010000001.1"/>
</dbReference>